<sequence>MAKKERKSLSAYSIILILLVVLAILTWLLPHLPGSVTPEMIENDSSLVTGVNRATIADIFMSPFNGFKDAIDVCVFVLFLGGFLGIVTKTKALDAGIAALVRKLKGNEIILIPILMTLFSIGGSTYGMAEETIAFYTLICSTMVAAGFDSMVGAAVILLGAGVGCLGSTINPFATGIAMATVVDGGLHVENAYILIIGVILWITSLIAAVIYVMRYAEKVKRDKGSIFLSLREQEAMNEHFGHVDFNEVEFTGKQRVTLIVFAITFVIMIISLVAWGKYDIHVFEGWSSFLTGVPLGEWYFGELSMWFTFMGLIIAVINGFSEKETVDAFLAGSADILSVVLIIALSRGVSVLMKATYLDKYILNTASNLLKGLPAIVFAPASYILYMILSFLIPSTSGLATVSLPIMAPLTQNIGFRPEVMIMIFSGACGLINLITPTSGVVMGGLSTAKIEFSTYIKWVMKLLGIIFVLNVVILTVAMYVVK</sequence>
<dbReference type="InterPro" id="IPR018385">
    <property type="entry name" value="C4_dicarb_anaerob_car-like"/>
</dbReference>
<dbReference type="PANTHER" id="PTHR43652">
    <property type="entry name" value="BASIC AMINO ACID ANTIPORTER YFCC-RELATED"/>
    <property type="match status" value="1"/>
</dbReference>
<evidence type="ECO:0000256" key="6">
    <source>
        <dbReference type="SAM" id="Phobius"/>
    </source>
</evidence>
<keyword evidence="4 6" id="KW-1133">Transmembrane helix</keyword>
<dbReference type="EMBL" id="CP011280">
    <property type="protein sequence ID" value="AKC95658.1"/>
    <property type="molecule type" value="Genomic_DNA"/>
</dbReference>
<feature type="transmembrane region" description="Helical" evidence="6">
    <location>
        <begin position="70"/>
        <end position="88"/>
    </location>
</feature>
<organism evidence="7 8">
    <name type="scientific">Sneathia vaginalis</name>
    <dbReference type="NCBI Taxonomy" id="187101"/>
    <lineage>
        <taxon>Bacteria</taxon>
        <taxon>Fusobacteriati</taxon>
        <taxon>Fusobacteriota</taxon>
        <taxon>Fusobacteriia</taxon>
        <taxon>Fusobacteriales</taxon>
        <taxon>Leptotrichiaceae</taxon>
        <taxon>Sneathia</taxon>
    </lineage>
</organism>
<feature type="transmembrane region" description="Helical" evidence="6">
    <location>
        <begin position="384"/>
        <end position="409"/>
    </location>
</feature>
<evidence type="ECO:0000256" key="4">
    <source>
        <dbReference type="ARBA" id="ARBA00022989"/>
    </source>
</evidence>
<evidence type="ECO:0000313" key="8">
    <source>
        <dbReference type="Proteomes" id="UP000033103"/>
    </source>
</evidence>
<keyword evidence="3 6" id="KW-0812">Transmembrane</keyword>
<feature type="transmembrane region" description="Helical" evidence="6">
    <location>
        <begin position="133"/>
        <end position="149"/>
    </location>
</feature>
<feature type="transmembrane region" description="Helical" evidence="6">
    <location>
        <begin position="12"/>
        <end position="30"/>
    </location>
</feature>
<reference evidence="7 8" key="1">
    <citation type="journal article" date="2012" name="BMC Genomics">
        <title>Genomic sequence analysis and characterization of Sneathia amnii sp. nov.</title>
        <authorList>
            <consortium name="Vaginal Microbiome Consortium (additional members)"/>
            <person name="Harwich M.D.Jr."/>
            <person name="Serrano M.G."/>
            <person name="Fettweis J.M."/>
            <person name="Alves J.M."/>
            <person name="Reimers M.A."/>
            <person name="Buck G.A."/>
            <person name="Jefferson K.K."/>
        </authorList>
    </citation>
    <scope>NUCLEOTIDE SEQUENCE [LARGE SCALE GENOMIC DNA]</scope>
    <source>
        <strain evidence="7 8">SN35</strain>
    </source>
</reference>
<dbReference type="HOGENOM" id="CLU_035307_0_1_0"/>
<dbReference type="AlphaFoldDB" id="A0A0E3UUU5"/>
<keyword evidence="2" id="KW-1003">Cell membrane</keyword>
<feature type="transmembrane region" description="Helical" evidence="6">
    <location>
        <begin position="464"/>
        <end position="483"/>
    </location>
</feature>
<dbReference type="OrthoDB" id="255482at2"/>
<gene>
    <name evidence="7" type="ORF">VC03_03955</name>
</gene>
<name>A0A0E3UUU5_9FUSO</name>
<dbReference type="PATRIC" id="fig|1069640.6.peg.782"/>
<feature type="transmembrane region" description="Helical" evidence="6">
    <location>
        <begin position="299"/>
        <end position="318"/>
    </location>
</feature>
<evidence type="ECO:0000256" key="3">
    <source>
        <dbReference type="ARBA" id="ARBA00022692"/>
    </source>
</evidence>
<dbReference type="PANTHER" id="PTHR43652:SF6">
    <property type="entry name" value="ARGININE REPRESSOR"/>
    <property type="match status" value="1"/>
</dbReference>
<keyword evidence="5 6" id="KW-0472">Membrane</keyword>
<dbReference type="STRING" id="187101.VC03_03955"/>
<feature type="transmembrane region" description="Helical" evidence="6">
    <location>
        <begin position="257"/>
        <end position="279"/>
    </location>
</feature>
<feature type="transmembrane region" description="Helical" evidence="6">
    <location>
        <begin position="156"/>
        <end position="180"/>
    </location>
</feature>
<keyword evidence="8" id="KW-1185">Reference proteome</keyword>
<accession>A0A0E3UUU5</accession>
<evidence type="ECO:0000256" key="1">
    <source>
        <dbReference type="ARBA" id="ARBA00004651"/>
    </source>
</evidence>
<proteinExistence type="predicted"/>
<dbReference type="Proteomes" id="UP000033103">
    <property type="component" value="Chromosome"/>
</dbReference>
<comment type="subcellular location">
    <subcellularLocation>
        <location evidence="1">Cell membrane</location>
        <topology evidence="1">Multi-pass membrane protein</topology>
    </subcellularLocation>
</comment>
<feature type="transmembrane region" description="Helical" evidence="6">
    <location>
        <begin position="421"/>
        <end position="444"/>
    </location>
</feature>
<evidence type="ECO:0000313" key="7">
    <source>
        <dbReference type="EMBL" id="AKC95658.1"/>
    </source>
</evidence>
<dbReference type="RefSeq" id="WP_046328764.1">
    <property type="nucleotide sequence ID" value="NZ_CAUPIC010000002.1"/>
</dbReference>
<protein>
    <submittedName>
        <fullName evidence="7">C4-dicarboxylate ABC transporter</fullName>
    </submittedName>
</protein>
<evidence type="ECO:0000256" key="2">
    <source>
        <dbReference type="ARBA" id="ARBA00022475"/>
    </source>
</evidence>
<feature type="transmembrane region" description="Helical" evidence="6">
    <location>
        <begin position="192"/>
        <end position="214"/>
    </location>
</feature>
<dbReference type="Pfam" id="PF03606">
    <property type="entry name" value="DcuC"/>
    <property type="match status" value="1"/>
</dbReference>
<evidence type="ECO:0000256" key="5">
    <source>
        <dbReference type="ARBA" id="ARBA00023136"/>
    </source>
</evidence>
<dbReference type="InterPro" id="IPR051679">
    <property type="entry name" value="DASS-Related_Transporters"/>
</dbReference>
<dbReference type="KEGG" id="sns:VC03_03955"/>
<feature type="transmembrane region" description="Helical" evidence="6">
    <location>
        <begin position="109"/>
        <end position="127"/>
    </location>
</feature>
<feature type="transmembrane region" description="Helical" evidence="6">
    <location>
        <begin position="330"/>
        <end position="350"/>
    </location>
</feature>
<dbReference type="GO" id="GO:0005886">
    <property type="term" value="C:plasma membrane"/>
    <property type="evidence" value="ECO:0007669"/>
    <property type="project" value="UniProtKB-SubCell"/>
</dbReference>